<accession>E4USX7</accession>
<evidence type="ECO:0000313" key="2">
    <source>
        <dbReference type="EMBL" id="EFR01426.1"/>
    </source>
</evidence>
<protein>
    <submittedName>
        <fullName evidence="2">Uncharacterized protein</fullName>
    </submittedName>
</protein>
<proteinExistence type="predicted"/>
<reference evidence="3" key="1">
    <citation type="journal article" date="2012" name="MBio">
        <title>Comparative genome analysis of Trichophyton rubrum and related dermatophytes reveals candidate genes involved in infection.</title>
        <authorList>
            <person name="Martinez D.A."/>
            <person name="Oliver B.G."/>
            <person name="Graeser Y."/>
            <person name="Goldberg J.M."/>
            <person name="Li W."/>
            <person name="Martinez-Rossi N.M."/>
            <person name="Monod M."/>
            <person name="Shelest E."/>
            <person name="Barton R.C."/>
            <person name="Birch E."/>
            <person name="Brakhage A.A."/>
            <person name="Chen Z."/>
            <person name="Gurr S.J."/>
            <person name="Heiman D."/>
            <person name="Heitman J."/>
            <person name="Kosti I."/>
            <person name="Rossi A."/>
            <person name="Saif S."/>
            <person name="Samalova M."/>
            <person name="Saunders C.W."/>
            <person name="Shea T."/>
            <person name="Summerbell R.C."/>
            <person name="Xu J."/>
            <person name="Young S."/>
            <person name="Zeng Q."/>
            <person name="Birren B.W."/>
            <person name="Cuomo C.A."/>
            <person name="White T.C."/>
        </authorList>
    </citation>
    <scope>NUCLEOTIDE SEQUENCE [LARGE SCALE GENOMIC DNA]</scope>
    <source>
        <strain evidence="3">ATCC MYA-4604 / CBS 118893</strain>
    </source>
</reference>
<dbReference type="VEuPathDB" id="FungiDB:MGYG_04433"/>
<dbReference type="EMBL" id="DS989824">
    <property type="protein sequence ID" value="EFR01426.1"/>
    <property type="molecule type" value="Genomic_DNA"/>
</dbReference>
<feature type="region of interest" description="Disordered" evidence="1">
    <location>
        <begin position="118"/>
        <end position="146"/>
    </location>
</feature>
<dbReference type="Proteomes" id="UP000002669">
    <property type="component" value="Unassembled WGS sequence"/>
</dbReference>
<dbReference type="GeneID" id="10029548"/>
<evidence type="ECO:0000313" key="3">
    <source>
        <dbReference type="Proteomes" id="UP000002669"/>
    </source>
</evidence>
<evidence type="ECO:0000256" key="1">
    <source>
        <dbReference type="SAM" id="MobiDB-lite"/>
    </source>
</evidence>
<name>E4USX7_ARTGP</name>
<dbReference type="RefSeq" id="XP_003174256.1">
    <property type="nucleotide sequence ID" value="XM_003174208.1"/>
</dbReference>
<dbReference type="InParanoid" id="E4USX7"/>
<sequence length="146" mass="15868">MAYHDRPCHALLPCSTLDAIHESMLIFSLYRSLCTEYLAVYLYRLGDCRVYPSSPSPCPLTPPSGISSKTSDWSIRQSASYIIVFSFSCPSPSPSSSSSLHLTEGKMHSLMDGMADADAAAADADGSGERGTVRQKKEKKERKAIA</sequence>
<organism evidence="3">
    <name type="scientific">Arthroderma gypseum (strain ATCC MYA-4604 / CBS 118893)</name>
    <name type="common">Microsporum gypseum</name>
    <dbReference type="NCBI Taxonomy" id="535722"/>
    <lineage>
        <taxon>Eukaryota</taxon>
        <taxon>Fungi</taxon>
        <taxon>Dikarya</taxon>
        <taxon>Ascomycota</taxon>
        <taxon>Pezizomycotina</taxon>
        <taxon>Eurotiomycetes</taxon>
        <taxon>Eurotiomycetidae</taxon>
        <taxon>Onygenales</taxon>
        <taxon>Arthrodermataceae</taxon>
        <taxon>Nannizzia</taxon>
    </lineage>
</organism>
<dbReference type="HOGENOM" id="CLU_1776997_0_0_1"/>
<gene>
    <name evidence="2" type="ORF">MGYG_04433</name>
</gene>
<dbReference type="AlphaFoldDB" id="E4USX7"/>
<keyword evidence="3" id="KW-1185">Reference proteome</keyword>